<dbReference type="Proteomes" id="UP000606600">
    <property type="component" value="Unassembled WGS sequence"/>
</dbReference>
<protein>
    <recommendedName>
        <fullName evidence="3">Anti-bacteriophage protein A/HamA C-terminal domain-containing protein</fullName>
    </recommendedName>
</protein>
<sequence length="227" mass="25499">MSGYAIVDHQKIDSHITFIRINPTDIALTLKEVFASLADLAWISAFDELYLRDGFQVRAEASVKYIAENIIKTTDDSITSSSGEYVISELARKAVVDKLAYLDIPLAELIKIKDVGNHGFDFYTKNQDEILLFGEAKYNARQNAYGLAFEQIIRFEKKKQDSSDIIDIDRFCCVNSKNNFAKGHKGFIAAFASKNTSTEKLIEGITANTDYQEAIKFKELICVAVNI</sequence>
<proteinExistence type="predicted"/>
<evidence type="ECO:0008006" key="3">
    <source>
        <dbReference type="Google" id="ProtNLM"/>
    </source>
</evidence>
<evidence type="ECO:0000313" key="2">
    <source>
        <dbReference type="Proteomes" id="UP000606600"/>
    </source>
</evidence>
<accession>A0ABR7WUS3</accession>
<name>A0ABR7WUS3_9SPHI</name>
<reference evidence="1 2" key="1">
    <citation type="submission" date="2020-09" db="EMBL/GenBank/DDBJ databases">
        <title>Novel species of Mucilaginibacter isolated from a glacier on the Tibetan Plateau.</title>
        <authorList>
            <person name="Liu Q."/>
            <person name="Xin Y.-H."/>
        </authorList>
    </citation>
    <scope>NUCLEOTIDE SEQUENCE [LARGE SCALE GENOMIC DNA]</scope>
    <source>
        <strain evidence="1 2">ZT4R22</strain>
    </source>
</reference>
<dbReference type="EMBL" id="JACWMY010000007">
    <property type="protein sequence ID" value="MBD1365149.1"/>
    <property type="molecule type" value="Genomic_DNA"/>
</dbReference>
<organism evidence="1 2">
    <name type="scientific">Mucilaginibacter pankratovii</name>
    <dbReference type="NCBI Taxonomy" id="2772110"/>
    <lineage>
        <taxon>Bacteria</taxon>
        <taxon>Pseudomonadati</taxon>
        <taxon>Bacteroidota</taxon>
        <taxon>Sphingobacteriia</taxon>
        <taxon>Sphingobacteriales</taxon>
        <taxon>Sphingobacteriaceae</taxon>
        <taxon>Mucilaginibacter</taxon>
    </lineage>
</organism>
<gene>
    <name evidence="1" type="ORF">IDJ77_15135</name>
</gene>
<comment type="caution">
    <text evidence="1">The sequence shown here is derived from an EMBL/GenBank/DDBJ whole genome shotgun (WGS) entry which is preliminary data.</text>
</comment>
<keyword evidence="2" id="KW-1185">Reference proteome</keyword>
<evidence type="ECO:0000313" key="1">
    <source>
        <dbReference type="EMBL" id="MBD1365149.1"/>
    </source>
</evidence>
<dbReference type="RefSeq" id="WP_191189807.1">
    <property type="nucleotide sequence ID" value="NZ_JACWMY010000007.1"/>
</dbReference>